<feature type="compositionally biased region" description="Low complexity" evidence="9">
    <location>
        <begin position="121"/>
        <end position="131"/>
    </location>
</feature>
<dbReference type="PANTHER" id="PTHR45266:SF3">
    <property type="entry name" value="OXALOACETATE DECARBOXYLASE ALPHA CHAIN"/>
    <property type="match status" value="1"/>
</dbReference>
<evidence type="ECO:0000256" key="8">
    <source>
        <dbReference type="RuleBase" id="RU364072"/>
    </source>
</evidence>
<dbReference type="PROSITE" id="PS50968">
    <property type="entry name" value="BIOTINYL_LIPOYL"/>
    <property type="match status" value="1"/>
</dbReference>
<feature type="domain" description="Lipoyl-binding" evidence="10">
    <location>
        <begin position="126"/>
        <end position="210"/>
    </location>
</feature>
<dbReference type="Pfam" id="PF00364">
    <property type="entry name" value="Biotin_lipoyl"/>
    <property type="match status" value="1"/>
</dbReference>
<dbReference type="NCBIfam" id="NF005457">
    <property type="entry name" value="PRK07051.1"/>
    <property type="match status" value="1"/>
</dbReference>
<dbReference type="InterPro" id="IPR011053">
    <property type="entry name" value="Single_hybrid_motif"/>
</dbReference>
<dbReference type="GO" id="GO:0009317">
    <property type="term" value="C:acetyl-CoA carboxylase complex"/>
    <property type="evidence" value="ECO:0007669"/>
    <property type="project" value="InterPro"/>
</dbReference>
<dbReference type="CDD" id="cd06850">
    <property type="entry name" value="biotinyl_domain"/>
    <property type="match status" value="1"/>
</dbReference>
<dbReference type="PROSITE" id="PS00188">
    <property type="entry name" value="BIOTIN"/>
    <property type="match status" value="1"/>
</dbReference>
<dbReference type="SUPFAM" id="SSF51230">
    <property type="entry name" value="Single hybrid motif"/>
    <property type="match status" value="1"/>
</dbReference>
<dbReference type="InterPro" id="IPR001249">
    <property type="entry name" value="AcCoA_biotinCC"/>
</dbReference>
<dbReference type="UniPathway" id="UPA00094"/>
<evidence type="ECO:0000256" key="3">
    <source>
        <dbReference type="ARBA" id="ARBA00022516"/>
    </source>
</evidence>
<feature type="region of interest" description="Disordered" evidence="9">
    <location>
        <begin position="107"/>
        <end position="132"/>
    </location>
</feature>
<keyword evidence="4 8" id="KW-0276">Fatty acid metabolism</keyword>
<dbReference type="EMBL" id="VBOS01000407">
    <property type="protein sequence ID" value="TMQ50583.1"/>
    <property type="molecule type" value="Genomic_DNA"/>
</dbReference>
<dbReference type="GO" id="GO:0006633">
    <property type="term" value="P:fatty acid biosynthetic process"/>
    <property type="evidence" value="ECO:0007669"/>
    <property type="project" value="UniProtKB-UniPathway"/>
</dbReference>
<comment type="caution">
    <text evidence="11">The sequence shown here is derived from an EMBL/GenBank/DDBJ whole genome shotgun (WGS) entry which is preliminary data.</text>
</comment>
<evidence type="ECO:0000259" key="10">
    <source>
        <dbReference type="PROSITE" id="PS50968"/>
    </source>
</evidence>
<proteinExistence type="predicted"/>
<evidence type="ECO:0000256" key="4">
    <source>
        <dbReference type="ARBA" id="ARBA00022832"/>
    </source>
</evidence>
<evidence type="ECO:0000256" key="5">
    <source>
        <dbReference type="ARBA" id="ARBA00023098"/>
    </source>
</evidence>
<keyword evidence="7 8" id="KW-0092">Biotin</keyword>
<name>A0A538SGT8_UNCEI</name>
<keyword evidence="6 8" id="KW-0275">Fatty acid biosynthesis</keyword>
<evidence type="ECO:0000313" key="12">
    <source>
        <dbReference type="Proteomes" id="UP000317716"/>
    </source>
</evidence>
<dbReference type="Gene3D" id="2.40.50.100">
    <property type="match status" value="1"/>
</dbReference>
<evidence type="ECO:0000256" key="7">
    <source>
        <dbReference type="ARBA" id="ARBA00023267"/>
    </source>
</evidence>
<organism evidence="11 12">
    <name type="scientific">Eiseniibacteriota bacterium</name>
    <dbReference type="NCBI Taxonomy" id="2212470"/>
    <lineage>
        <taxon>Bacteria</taxon>
        <taxon>Candidatus Eiseniibacteriota</taxon>
    </lineage>
</organism>
<dbReference type="Proteomes" id="UP000317716">
    <property type="component" value="Unassembled WGS sequence"/>
</dbReference>
<keyword evidence="3 8" id="KW-0444">Lipid biosynthesis</keyword>
<evidence type="ECO:0000313" key="11">
    <source>
        <dbReference type="EMBL" id="TMQ50583.1"/>
    </source>
</evidence>
<dbReference type="GO" id="GO:0003989">
    <property type="term" value="F:acetyl-CoA carboxylase activity"/>
    <property type="evidence" value="ECO:0007669"/>
    <property type="project" value="InterPro"/>
</dbReference>
<feature type="compositionally biased region" description="Low complexity" evidence="9">
    <location>
        <begin position="33"/>
        <end position="46"/>
    </location>
</feature>
<accession>A0A538SGT8</accession>
<evidence type="ECO:0000256" key="9">
    <source>
        <dbReference type="SAM" id="MobiDB-lite"/>
    </source>
</evidence>
<feature type="region of interest" description="Disordered" evidence="9">
    <location>
        <begin position="1"/>
        <end position="53"/>
    </location>
</feature>
<gene>
    <name evidence="11" type="primary">accB</name>
    <name evidence="11" type="ORF">E6K72_11310</name>
</gene>
<dbReference type="PANTHER" id="PTHR45266">
    <property type="entry name" value="OXALOACETATE DECARBOXYLASE ALPHA CHAIN"/>
    <property type="match status" value="1"/>
</dbReference>
<sequence length="212" mass="21553">MGSRSGPWPECSPVPRARKKPGADPPSSASRVAKPAPKPLKSAPASDDNAGSEILGGIGVAELRRLIRLVQRTGIGELEVSAGGRAVRISAVPGAVPVAGVPAAAPVAQASSPGPAGGSAGPHAPAASAGSERQLAITSPMVGTFYRAPAPDADPYVEVGSMVEIGQTVCIVEAMKLMNEIESEVRGRVTQILLENAQPVEFGQKLFLIDPA</sequence>
<dbReference type="InterPro" id="IPR050709">
    <property type="entry name" value="Biotin_Carboxyl_Carrier/Decarb"/>
</dbReference>
<keyword evidence="5 8" id="KW-0443">Lipid metabolism</keyword>
<reference evidence="11 12" key="1">
    <citation type="journal article" date="2019" name="Nat. Microbiol.">
        <title>Mediterranean grassland soil C-N compound turnover is dependent on rainfall and depth, and is mediated by genomically divergent microorganisms.</title>
        <authorList>
            <person name="Diamond S."/>
            <person name="Andeer P.F."/>
            <person name="Li Z."/>
            <person name="Crits-Christoph A."/>
            <person name="Burstein D."/>
            <person name="Anantharaman K."/>
            <person name="Lane K.R."/>
            <person name="Thomas B.C."/>
            <person name="Pan C."/>
            <person name="Northen T.R."/>
            <person name="Banfield J.F."/>
        </authorList>
    </citation>
    <scope>NUCLEOTIDE SEQUENCE [LARGE SCALE GENOMIC DNA]</scope>
    <source>
        <strain evidence="11">WS_2</strain>
    </source>
</reference>
<comment type="pathway">
    <text evidence="1 8">Lipid metabolism; fatty acid biosynthesis.</text>
</comment>
<evidence type="ECO:0000256" key="1">
    <source>
        <dbReference type="ARBA" id="ARBA00005194"/>
    </source>
</evidence>
<protein>
    <recommendedName>
        <fullName evidence="2 8">Biotin carboxyl carrier protein of acetyl-CoA carboxylase</fullName>
    </recommendedName>
</protein>
<dbReference type="InterPro" id="IPR000089">
    <property type="entry name" value="Biotin_lipoyl"/>
</dbReference>
<dbReference type="InterPro" id="IPR001882">
    <property type="entry name" value="Biotin_BS"/>
</dbReference>
<evidence type="ECO:0000256" key="2">
    <source>
        <dbReference type="ARBA" id="ARBA00017562"/>
    </source>
</evidence>
<comment type="function">
    <text evidence="8">This protein is a component of the acetyl coenzyme A carboxylase complex; first, biotin carboxylase catalyzes the carboxylation of the carrier protein and then the transcarboxylase transfers the carboxyl group to form malonyl-CoA.</text>
</comment>
<dbReference type="NCBIfam" id="TIGR00531">
    <property type="entry name" value="BCCP"/>
    <property type="match status" value="1"/>
</dbReference>
<evidence type="ECO:0000256" key="6">
    <source>
        <dbReference type="ARBA" id="ARBA00023160"/>
    </source>
</evidence>
<dbReference type="PRINTS" id="PR01071">
    <property type="entry name" value="ACOABIOTINCC"/>
</dbReference>
<dbReference type="AlphaFoldDB" id="A0A538SGT8"/>